<feature type="compositionally biased region" description="Basic and acidic residues" evidence="6">
    <location>
        <begin position="80"/>
        <end position="94"/>
    </location>
</feature>
<feature type="compositionally biased region" description="Basic residues" evidence="6">
    <location>
        <begin position="95"/>
        <end position="105"/>
    </location>
</feature>
<keyword evidence="5" id="KW-0968">Cytoplasmic vesicle</keyword>
<evidence type="ECO:0000256" key="7">
    <source>
        <dbReference type="SAM" id="Phobius"/>
    </source>
</evidence>
<organism evidence="8 9">
    <name type="scientific">Seminavis robusta</name>
    <dbReference type="NCBI Taxonomy" id="568900"/>
    <lineage>
        <taxon>Eukaryota</taxon>
        <taxon>Sar</taxon>
        <taxon>Stramenopiles</taxon>
        <taxon>Ochrophyta</taxon>
        <taxon>Bacillariophyta</taxon>
        <taxon>Bacillariophyceae</taxon>
        <taxon>Bacillariophycidae</taxon>
        <taxon>Naviculales</taxon>
        <taxon>Naviculaceae</taxon>
        <taxon>Seminavis</taxon>
    </lineage>
</organism>
<dbReference type="OrthoDB" id="35814at2759"/>
<keyword evidence="2" id="KW-0256">Endoplasmic reticulum</keyword>
<dbReference type="EMBL" id="CAICTM010001039">
    <property type="protein sequence ID" value="CAB9519728.1"/>
    <property type="molecule type" value="Genomic_DNA"/>
</dbReference>
<dbReference type="GO" id="GO:0031410">
    <property type="term" value="C:cytoplasmic vesicle"/>
    <property type="evidence" value="ECO:0007669"/>
    <property type="project" value="UniProtKB-KW"/>
</dbReference>
<evidence type="ECO:0000313" key="8">
    <source>
        <dbReference type="EMBL" id="CAB9519728.1"/>
    </source>
</evidence>
<feature type="region of interest" description="Disordered" evidence="6">
    <location>
        <begin position="76"/>
        <end position="105"/>
    </location>
</feature>
<name>A0A9N8HLL2_9STRA</name>
<protein>
    <recommendedName>
        <fullName evidence="10">Vacuolar ATPase assembly integral membrane protein VMA21 homolog</fullName>
    </recommendedName>
</protein>
<dbReference type="PANTHER" id="PTHR31792">
    <property type="entry name" value="VACUOLAR ATPASE ASSEMBLY INTEGRAL MEMBRANE PROTEIN VMA21"/>
    <property type="match status" value="1"/>
</dbReference>
<dbReference type="AlphaFoldDB" id="A0A9N8HLL2"/>
<evidence type="ECO:0008006" key="10">
    <source>
        <dbReference type="Google" id="ProtNLM"/>
    </source>
</evidence>
<keyword evidence="1 7" id="KW-0812">Transmembrane</keyword>
<dbReference type="GO" id="GO:0005789">
    <property type="term" value="C:endoplasmic reticulum membrane"/>
    <property type="evidence" value="ECO:0007669"/>
    <property type="project" value="TreeGrafter"/>
</dbReference>
<proteinExistence type="predicted"/>
<dbReference type="PANTHER" id="PTHR31792:SF3">
    <property type="entry name" value="VACUOLAR ATPASE ASSEMBLY INTEGRAL MEMBRANE PROTEIN VMA21"/>
    <property type="match status" value="1"/>
</dbReference>
<dbReference type="Pfam" id="PF09446">
    <property type="entry name" value="VMA21"/>
    <property type="match status" value="1"/>
</dbReference>
<evidence type="ECO:0000256" key="4">
    <source>
        <dbReference type="ARBA" id="ARBA00023136"/>
    </source>
</evidence>
<dbReference type="Proteomes" id="UP001153069">
    <property type="component" value="Unassembled WGS sequence"/>
</dbReference>
<dbReference type="InterPro" id="IPR019013">
    <property type="entry name" value="Vma21"/>
</dbReference>
<keyword evidence="3 7" id="KW-1133">Transmembrane helix</keyword>
<keyword evidence="9" id="KW-1185">Reference proteome</keyword>
<evidence type="ECO:0000256" key="5">
    <source>
        <dbReference type="ARBA" id="ARBA00023329"/>
    </source>
</evidence>
<evidence type="ECO:0000256" key="6">
    <source>
        <dbReference type="SAM" id="MobiDB-lite"/>
    </source>
</evidence>
<evidence type="ECO:0000313" key="9">
    <source>
        <dbReference type="Proteomes" id="UP001153069"/>
    </source>
</evidence>
<dbReference type="GO" id="GO:0070072">
    <property type="term" value="P:vacuolar proton-transporting V-type ATPase complex assembly"/>
    <property type="evidence" value="ECO:0007669"/>
    <property type="project" value="InterPro"/>
</dbReference>
<evidence type="ECO:0000256" key="2">
    <source>
        <dbReference type="ARBA" id="ARBA00022824"/>
    </source>
</evidence>
<evidence type="ECO:0000256" key="1">
    <source>
        <dbReference type="ARBA" id="ARBA00022692"/>
    </source>
</evidence>
<comment type="caution">
    <text evidence="8">The sequence shown here is derived from an EMBL/GenBank/DDBJ whole genome shotgun (WGS) entry which is preliminary data.</text>
</comment>
<feature type="transmembrane region" description="Helical" evidence="7">
    <location>
        <begin position="20"/>
        <end position="40"/>
    </location>
</feature>
<feature type="transmembrane region" description="Helical" evidence="7">
    <location>
        <begin position="52"/>
        <end position="71"/>
    </location>
</feature>
<accession>A0A9N8HLL2</accession>
<evidence type="ECO:0000256" key="3">
    <source>
        <dbReference type="ARBA" id="ARBA00022989"/>
    </source>
</evidence>
<sequence length="105" mass="11754">MGYSLLLAEQNRDVGRKLGIATGLMFTLPFVTYYACYYYVFSNMVDPSNWSGGAAVLVTNIIIMAYVVVAFSEPDDDDDVPKRGNAVHDNDARHPRTGIFKRRVD</sequence>
<reference evidence="8" key="1">
    <citation type="submission" date="2020-06" db="EMBL/GenBank/DDBJ databases">
        <authorList>
            <consortium name="Plant Systems Biology data submission"/>
        </authorList>
    </citation>
    <scope>NUCLEOTIDE SEQUENCE</scope>
    <source>
        <strain evidence="8">D6</strain>
    </source>
</reference>
<keyword evidence="4 7" id="KW-0472">Membrane</keyword>
<gene>
    <name evidence="8" type="ORF">SEMRO_1041_G234550.1</name>
</gene>